<evidence type="ECO:0000256" key="1">
    <source>
        <dbReference type="ARBA" id="ARBA00023002"/>
    </source>
</evidence>
<dbReference type="InterPro" id="IPR017896">
    <property type="entry name" value="4Fe4S_Fe-S-bd"/>
</dbReference>
<dbReference type="NCBIfam" id="NF009589">
    <property type="entry name" value="PRK13030.1"/>
    <property type="match status" value="1"/>
</dbReference>
<dbReference type="Gene3D" id="3.40.50.970">
    <property type="match status" value="2"/>
</dbReference>
<accession>A0A3A1WND1</accession>
<sequence>MARAGELDRKYAATDGRAFMSGTQALVRLPLVQMRRDREAGLDTGAFVSGYRGSPLGAYDQQLQANRDLLLAEGVHFQPGINEDLAATAVWGSQQVGLSPGARKAGVVGIWYGKGPGVDRSGDVFKHANAAGSAALGGVLAIAGDDHGAKSSTVPHQSDHAFMAAVMPMLYPSSIHEFVAFGLLGIAMSRYSGCWVGMKVIADTVETTASVDLSGERRRFVLPEDFELPPGGLNLRVPDDRWSQDNRLQTYKAYAAIAFARANRVDRVTLDSPGARLGIIASGKAYEDVRQALRELGVDEDTAHRAGLRLYKVGMPWPLEPEGVREFSVGLEEILVVEERREIIENQIKQQLFNWRADVRPRIIGKFDHNDRPVLSLARELTVATAAVVIGERILAMSHLDEAHRSFIEERVRHFRRRDEDAVRLEPPLARTPFYCSGCPHNASTKVPEGSRGLAGIGCHFMVTWMGRRTDTFSQMGGEGVAWVGAAPFTDEAHVFVNLGDGTYFHSGQLAIRQAVAAGVNATYKILYNDAVAMTGGQHVDGPLDPAKITHQLQREGVSPIWLVSEFPERYHASQLAPGTEIHHRDEVEAAMLALREAPGVSAIVYDQTCAAEKRRRRKRGLLADPDLRVAINPAVCEGCGDCSVQSNCLSVEPLETEWGRKRHVNQSTCNKDTSCLKGFCPSFVTLEGARPRTRAARAAPDLSGLAEPVLPSLAEPCNIAITGVGGTGVLTIGAVLGMAAHLDGNAPMLLDMAGLAQKGGAVLSHVRIGRRAEDVTCPRIVSGAADVLIAADDVVATSKDAAGLLSPERTRAVVNTHLTPVAQFVRDPDFDFRRTLVAGAIRRAVGEGADFVNFTELAETVSGDAIATNIMMLGYAWQKGMIPVSLGSLVRAIEINGLAVQANLDAFAWGRFAAARPDAMAEMLGPRTDATALAELSTADLVEHRAAFLARYQDERLAGRYRALVERARHADAAAGAHGRIERAVAENYAKLLAVKDEYEVARLHTDGRFERMLEAEFEGTRRRVFHLAPPFLGGVDANGRPKKRAFGPWVLPILRGLARMRGLRGTPFDPFARSAERIAERRLIAEYEADCRTLFSRARPADRDVAVELLSLPAAIRGFGPVKQEAMARAARRRDELLALMAADPRMADRPAERTPAE</sequence>
<dbReference type="PROSITE" id="PS51379">
    <property type="entry name" value="4FE4S_FER_2"/>
    <property type="match status" value="1"/>
</dbReference>
<keyword evidence="3" id="KW-0670">Pyruvate</keyword>
<dbReference type="CDD" id="cd07034">
    <property type="entry name" value="TPP_PYR_PFOR_IOR-alpha_like"/>
    <property type="match status" value="1"/>
</dbReference>
<evidence type="ECO:0000313" key="3">
    <source>
        <dbReference type="EMBL" id="RIX98414.1"/>
    </source>
</evidence>
<dbReference type="InterPro" id="IPR029061">
    <property type="entry name" value="THDP-binding"/>
</dbReference>
<dbReference type="InterPro" id="IPR051457">
    <property type="entry name" value="2-oxoacid:Fd_oxidoreductase"/>
</dbReference>
<dbReference type="InterPro" id="IPR046667">
    <property type="entry name" value="DUF6537"/>
</dbReference>
<dbReference type="InterPro" id="IPR002880">
    <property type="entry name" value="Pyrv_Fd/Flavodoxin_OxRdtase_N"/>
</dbReference>
<dbReference type="Gene3D" id="3.40.920.10">
    <property type="entry name" value="Pyruvate-ferredoxin oxidoreductase, PFOR, domain III"/>
    <property type="match status" value="1"/>
</dbReference>
<feature type="domain" description="4Fe-4S ferredoxin-type" evidence="2">
    <location>
        <begin position="628"/>
        <end position="660"/>
    </location>
</feature>
<gene>
    <name evidence="3" type="ORF">D3218_16870</name>
</gene>
<dbReference type="SUPFAM" id="SSF53323">
    <property type="entry name" value="Pyruvate-ferredoxin oxidoreductase, PFOR, domain III"/>
    <property type="match status" value="1"/>
</dbReference>
<evidence type="ECO:0000259" key="2">
    <source>
        <dbReference type="PROSITE" id="PS51379"/>
    </source>
</evidence>
<name>A0A3A1WND1_9HYPH</name>
<proteinExistence type="predicted"/>
<dbReference type="Pfam" id="PF01558">
    <property type="entry name" value="POR"/>
    <property type="match status" value="1"/>
</dbReference>
<keyword evidence="1" id="KW-0560">Oxidoreductase</keyword>
<keyword evidence="4" id="KW-1185">Reference proteome</keyword>
<dbReference type="EMBL" id="QYRN01000010">
    <property type="protein sequence ID" value="RIX98414.1"/>
    <property type="molecule type" value="Genomic_DNA"/>
</dbReference>
<reference evidence="4" key="1">
    <citation type="submission" date="2018-09" db="EMBL/GenBank/DDBJ databases">
        <authorList>
            <person name="Tuo L."/>
        </authorList>
    </citation>
    <scope>NUCLEOTIDE SEQUENCE [LARGE SCALE GENOMIC DNA]</scope>
    <source>
        <strain evidence="4">M2BS4Y-1</strain>
    </source>
</reference>
<dbReference type="InterPro" id="IPR002869">
    <property type="entry name" value="Pyrv_flavodox_OxRed_cen"/>
</dbReference>
<dbReference type="SUPFAM" id="SSF52518">
    <property type="entry name" value="Thiamin diphosphate-binding fold (THDP-binding)"/>
    <property type="match status" value="2"/>
</dbReference>
<dbReference type="RefSeq" id="WP_119541249.1">
    <property type="nucleotide sequence ID" value="NZ_QYRN01000010.1"/>
</dbReference>
<dbReference type="PANTHER" id="PTHR48084">
    <property type="entry name" value="2-OXOGLUTARATE OXIDOREDUCTASE SUBUNIT KORB-RELATED"/>
    <property type="match status" value="1"/>
</dbReference>
<dbReference type="InterPro" id="IPR019752">
    <property type="entry name" value="Pyrv/ketoisovalerate_OxRed_cat"/>
</dbReference>
<dbReference type="Proteomes" id="UP000265750">
    <property type="component" value="Unassembled WGS sequence"/>
</dbReference>
<dbReference type="GO" id="GO:0044281">
    <property type="term" value="P:small molecule metabolic process"/>
    <property type="evidence" value="ECO:0007669"/>
    <property type="project" value="UniProtKB-ARBA"/>
</dbReference>
<organism evidence="3 4">
    <name type="scientific">Aureimonas flava</name>
    <dbReference type="NCBI Taxonomy" id="2320271"/>
    <lineage>
        <taxon>Bacteria</taxon>
        <taxon>Pseudomonadati</taxon>
        <taxon>Pseudomonadota</taxon>
        <taxon>Alphaproteobacteria</taxon>
        <taxon>Hyphomicrobiales</taxon>
        <taxon>Aurantimonadaceae</taxon>
        <taxon>Aureimonas</taxon>
    </lineage>
</organism>
<dbReference type="GO" id="GO:0045333">
    <property type="term" value="P:cellular respiration"/>
    <property type="evidence" value="ECO:0007669"/>
    <property type="project" value="UniProtKB-ARBA"/>
</dbReference>
<protein>
    <submittedName>
        <fullName evidence="3">Indolepyruvate ferredoxin oxidoreductase family protein</fullName>
    </submittedName>
</protein>
<comment type="caution">
    <text evidence="3">The sequence shown here is derived from an EMBL/GenBank/DDBJ whole genome shotgun (WGS) entry which is preliminary data.</text>
</comment>
<dbReference type="NCBIfam" id="NF009588">
    <property type="entry name" value="PRK13029.1"/>
    <property type="match status" value="1"/>
</dbReference>
<dbReference type="Pfam" id="PF02775">
    <property type="entry name" value="TPP_enzyme_C"/>
    <property type="match status" value="1"/>
</dbReference>
<dbReference type="GO" id="GO:0016625">
    <property type="term" value="F:oxidoreductase activity, acting on the aldehyde or oxo group of donors, iron-sulfur protein as acceptor"/>
    <property type="evidence" value="ECO:0007669"/>
    <property type="project" value="UniProtKB-ARBA"/>
</dbReference>
<dbReference type="OrthoDB" id="9803617at2"/>
<dbReference type="AlphaFoldDB" id="A0A3A1WND1"/>
<dbReference type="Pfam" id="PF20169">
    <property type="entry name" value="DUF6537"/>
    <property type="match status" value="1"/>
</dbReference>
<dbReference type="PANTHER" id="PTHR48084:SF3">
    <property type="entry name" value="SUBUNIT OF PYRUVATE:FLAVODOXIN OXIDOREDUCTASE"/>
    <property type="match status" value="1"/>
</dbReference>
<evidence type="ECO:0000313" key="4">
    <source>
        <dbReference type="Proteomes" id="UP000265750"/>
    </source>
</evidence>
<dbReference type="GO" id="GO:0030976">
    <property type="term" value="F:thiamine pyrophosphate binding"/>
    <property type="evidence" value="ECO:0007669"/>
    <property type="project" value="InterPro"/>
</dbReference>
<dbReference type="InterPro" id="IPR011766">
    <property type="entry name" value="TPP_enzyme_TPP-bd"/>
</dbReference>